<name>A0ABV4C2L9_9MYCO</name>
<keyword evidence="3" id="KW-1185">Reference proteome</keyword>
<sequence length="91" mass="9855">MRTATMHGQQHQVAKDRGAFGMFTPQRRSIERIGNLIADTMMLTTLAPGRERSSRRRPLTGISGADMVLDAMVRGGPASAVLHRWGIAAGP</sequence>
<dbReference type="EMBL" id="JBGEDP010000001">
    <property type="protein sequence ID" value="MEY8016794.1"/>
    <property type="molecule type" value="Genomic_DNA"/>
</dbReference>
<accession>A0ABV4C2L9</accession>
<feature type="compositionally biased region" description="Polar residues" evidence="1">
    <location>
        <begin position="1"/>
        <end position="12"/>
    </location>
</feature>
<organism evidence="2 3">
    <name type="scientific">Mycobacterium servetii</name>
    <dbReference type="NCBI Taxonomy" id="3237418"/>
    <lineage>
        <taxon>Bacteria</taxon>
        <taxon>Bacillati</taxon>
        <taxon>Actinomycetota</taxon>
        <taxon>Actinomycetes</taxon>
        <taxon>Mycobacteriales</taxon>
        <taxon>Mycobacteriaceae</taxon>
        <taxon>Mycobacterium</taxon>
    </lineage>
</organism>
<comment type="caution">
    <text evidence="2">The sequence shown here is derived from an EMBL/GenBank/DDBJ whole genome shotgun (WGS) entry which is preliminary data.</text>
</comment>
<gene>
    <name evidence="2" type="ORF">AB8998_18235</name>
</gene>
<evidence type="ECO:0000313" key="2">
    <source>
        <dbReference type="EMBL" id="MEY8016794.1"/>
    </source>
</evidence>
<proteinExistence type="predicted"/>
<evidence type="ECO:0000313" key="3">
    <source>
        <dbReference type="Proteomes" id="UP001564760"/>
    </source>
</evidence>
<reference evidence="2 3" key="1">
    <citation type="submission" date="2024-08" db="EMBL/GenBank/DDBJ databases">
        <title>Mycobacterium servetensis sp. nov., a novel rapid-growing mycobacterial species recovered from a human patient in Zaragoza, Spain.</title>
        <authorList>
            <person name="Tristancho-Baro A.I."/>
            <person name="Buenestado-Serrano S."/>
            <person name="Garcia De Viedma D."/>
            <person name="Milagro-Beamonte A."/>
            <person name="Burillo N."/>
            <person name="Sanz S."/>
            <person name="Lopez-Calleja A.I."/>
            <person name="Penas-Utrilla D."/>
            <person name="Guardingo M."/>
            <person name="Garcia M.J."/>
            <person name="Vinuelas-Bayon J."/>
        </authorList>
    </citation>
    <scope>NUCLEOTIDE SEQUENCE [LARGE SCALE GENOMIC DNA]</scope>
    <source>
        <strain evidence="3">HUMS_12744610</strain>
    </source>
</reference>
<dbReference type="Proteomes" id="UP001564760">
    <property type="component" value="Unassembled WGS sequence"/>
</dbReference>
<protein>
    <submittedName>
        <fullName evidence="2">DUF2892 domain-containing protein</fullName>
    </submittedName>
</protein>
<evidence type="ECO:0000256" key="1">
    <source>
        <dbReference type="SAM" id="MobiDB-lite"/>
    </source>
</evidence>
<feature type="region of interest" description="Disordered" evidence="1">
    <location>
        <begin position="1"/>
        <end position="20"/>
    </location>
</feature>
<dbReference type="RefSeq" id="WP_369739156.1">
    <property type="nucleotide sequence ID" value="NZ_JBGEDP010000001.1"/>
</dbReference>